<sequence>MTGSAGGPAEPPTSGDSAAPPTCYRHPDRETYIRCSRCERPICPECMISAPVGYQCPECVAEGRKNVRQARTVLGGQRRDTSATIVTLTLIGINVVIWVAGLVVGTRGDSFYDRYARGIGTNELSARLGLVLGERNDPFSFGIVDGQWYRLVTAAFTHENVLHIGLNMVALYLLGSSLEPVLGRSRFLTLYLLSALGGSAASLLTVSDPYSLSYGASGAVYGLFGALFIIARKLGRDTGGIVVLLGINLVFGFTVPGIDWRAHLGGLVIGTALAAVFAYAPKEQRGLWALIGSLCAAMIITTAVMVAVA</sequence>
<evidence type="ECO:0000256" key="2">
    <source>
        <dbReference type="ARBA" id="ARBA00009045"/>
    </source>
</evidence>
<proteinExistence type="inferred from homology"/>
<dbReference type="InterPro" id="IPR022764">
    <property type="entry name" value="Peptidase_S54_rhomboid_dom"/>
</dbReference>
<dbReference type="Pfam" id="PF01694">
    <property type="entry name" value="Rhomboid"/>
    <property type="match status" value="1"/>
</dbReference>
<feature type="transmembrane region" description="Helical" evidence="8">
    <location>
        <begin position="262"/>
        <end position="280"/>
    </location>
</feature>
<feature type="transmembrane region" description="Helical" evidence="8">
    <location>
        <begin position="187"/>
        <end position="206"/>
    </location>
</feature>
<dbReference type="SUPFAM" id="SSF144091">
    <property type="entry name" value="Rhomboid-like"/>
    <property type="match status" value="1"/>
</dbReference>
<keyword evidence="5 8" id="KW-1133">Transmembrane helix</keyword>
<dbReference type="GO" id="GO:0006508">
    <property type="term" value="P:proteolysis"/>
    <property type="evidence" value="ECO:0007669"/>
    <property type="project" value="UniProtKB-KW"/>
</dbReference>
<evidence type="ECO:0000256" key="6">
    <source>
        <dbReference type="ARBA" id="ARBA00023136"/>
    </source>
</evidence>
<evidence type="ECO:0000256" key="8">
    <source>
        <dbReference type="SAM" id="Phobius"/>
    </source>
</evidence>
<feature type="transmembrane region" description="Helical" evidence="8">
    <location>
        <begin position="85"/>
        <end position="105"/>
    </location>
</feature>
<feature type="transmembrane region" description="Helical" evidence="8">
    <location>
        <begin position="238"/>
        <end position="256"/>
    </location>
</feature>
<evidence type="ECO:0000256" key="7">
    <source>
        <dbReference type="SAM" id="MobiDB-lite"/>
    </source>
</evidence>
<feature type="transmembrane region" description="Helical" evidence="8">
    <location>
        <begin position="287"/>
        <end position="308"/>
    </location>
</feature>
<keyword evidence="3 8" id="KW-0812">Transmembrane</keyword>
<feature type="transmembrane region" description="Helical" evidence="8">
    <location>
        <begin position="212"/>
        <end position="231"/>
    </location>
</feature>
<gene>
    <name evidence="10" type="ORF">SAMN04488561_4696</name>
</gene>
<dbReference type="GO" id="GO:0016020">
    <property type="term" value="C:membrane"/>
    <property type="evidence" value="ECO:0007669"/>
    <property type="project" value="UniProtKB-SubCell"/>
</dbReference>
<dbReference type="InterPro" id="IPR050925">
    <property type="entry name" value="Rhomboid_protease_S54"/>
</dbReference>
<dbReference type="GO" id="GO:0004252">
    <property type="term" value="F:serine-type endopeptidase activity"/>
    <property type="evidence" value="ECO:0007669"/>
    <property type="project" value="InterPro"/>
</dbReference>
<evidence type="ECO:0000256" key="5">
    <source>
        <dbReference type="ARBA" id="ARBA00022989"/>
    </source>
</evidence>
<accession>A0A1H5PLH0</accession>
<dbReference type="PANTHER" id="PTHR43731">
    <property type="entry name" value="RHOMBOID PROTEASE"/>
    <property type="match status" value="1"/>
</dbReference>
<comment type="subcellular location">
    <subcellularLocation>
        <location evidence="1">Membrane</location>
        <topology evidence="1">Multi-pass membrane protein</topology>
    </subcellularLocation>
</comment>
<keyword evidence="6 8" id="KW-0472">Membrane</keyword>
<feature type="region of interest" description="Disordered" evidence="7">
    <location>
        <begin position="1"/>
        <end position="22"/>
    </location>
</feature>
<dbReference type="Gene3D" id="1.20.1540.10">
    <property type="entry name" value="Rhomboid-like"/>
    <property type="match status" value="1"/>
</dbReference>
<dbReference type="EMBL" id="FNUC01000004">
    <property type="protein sequence ID" value="SEF14670.1"/>
    <property type="molecule type" value="Genomic_DNA"/>
</dbReference>
<dbReference type="AlphaFoldDB" id="A0A1H5PLH0"/>
<dbReference type="RefSeq" id="WP_069109403.1">
    <property type="nucleotide sequence ID" value="NZ_FNUC01000004.1"/>
</dbReference>
<keyword evidence="4" id="KW-0378">Hydrolase</keyword>
<protein>
    <submittedName>
        <fullName evidence="10">Membrane associated serine protease, rhomboid family</fullName>
    </submittedName>
</protein>
<evidence type="ECO:0000313" key="10">
    <source>
        <dbReference type="EMBL" id="SEF14670.1"/>
    </source>
</evidence>
<evidence type="ECO:0000256" key="1">
    <source>
        <dbReference type="ARBA" id="ARBA00004141"/>
    </source>
</evidence>
<dbReference type="OrthoDB" id="9807874at2"/>
<dbReference type="STRING" id="561176.SAMN04488561_4696"/>
<reference evidence="11" key="1">
    <citation type="submission" date="2016-10" db="EMBL/GenBank/DDBJ databases">
        <authorList>
            <person name="Varghese N."/>
            <person name="Submissions S."/>
        </authorList>
    </citation>
    <scope>NUCLEOTIDE SEQUENCE [LARGE SCALE GENOMIC DNA]</scope>
    <source>
        <strain evidence="11">DSM 45237</strain>
    </source>
</reference>
<comment type="similarity">
    <text evidence="2">Belongs to the peptidase S54 family.</text>
</comment>
<dbReference type="PANTHER" id="PTHR43731:SF14">
    <property type="entry name" value="PRESENILIN-ASSOCIATED RHOMBOID-LIKE PROTEIN, MITOCHONDRIAL"/>
    <property type="match status" value="1"/>
</dbReference>
<evidence type="ECO:0000313" key="11">
    <source>
        <dbReference type="Proteomes" id="UP000181980"/>
    </source>
</evidence>
<dbReference type="Proteomes" id="UP000181980">
    <property type="component" value="Unassembled WGS sequence"/>
</dbReference>
<feature type="domain" description="Peptidase S54 rhomboid" evidence="9">
    <location>
        <begin position="146"/>
        <end position="278"/>
    </location>
</feature>
<evidence type="ECO:0000256" key="4">
    <source>
        <dbReference type="ARBA" id="ARBA00022801"/>
    </source>
</evidence>
<name>A0A1H5PLH0_9ACTN</name>
<evidence type="ECO:0000256" key="3">
    <source>
        <dbReference type="ARBA" id="ARBA00022692"/>
    </source>
</evidence>
<organism evidence="10 11">
    <name type="scientific">Jiangella alba</name>
    <dbReference type="NCBI Taxonomy" id="561176"/>
    <lineage>
        <taxon>Bacteria</taxon>
        <taxon>Bacillati</taxon>
        <taxon>Actinomycetota</taxon>
        <taxon>Actinomycetes</taxon>
        <taxon>Jiangellales</taxon>
        <taxon>Jiangellaceae</taxon>
        <taxon>Jiangella</taxon>
    </lineage>
</organism>
<dbReference type="InterPro" id="IPR035952">
    <property type="entry name" value="Rhomboid-like_sf"/>
</dbReference>
<keyword evidence="11" id="KW-1185">Reference proteome</keyword>
<keyword evidence="10" id="KW-0645">Protease</keyword>
<evidence type="ECO:0000259" key="9">
    <source>
        <dbReference type="Pfam" id="PF01694"/>
    </source>
</evidence>